<dbReference type="SMART" id="SM00354">
    <property type="entry name" value="HTH_LACI"/>
    <property type="match status" value="1"/>
</dbReference>
<dbReference type="RefSeq" id="WP_075080027.1">
    <property type="nucleotide sequence ID" value="NZ_BDCO01000002.1"/>
</dbReference>
<dbReference type="AlphaFoldDB" id="A0A146GC66"/>
<dbReference type="InParanoid" id="A0A146GC66"/>
<dbReference type="EMBL" id="BDCO01000002">
    <property type="protein sequence ID" value="GAT34394.1"/>
    <property type="molecule type" value="Genomic_DNA"/>
</dbReference>
<keyword evidence="4" id="KW-0804">Transcription</keyword>
<dbReference type="PANTHER" id="PTHR30146:SF148">
    <property type="entry name" value="HTH-TYPE TRANSCRIPTIONAL REPRESSOR PURR-RELATED"/>
    <property type="match status" value="1"/>
</dbReference>
<dbReference type="Gene3D" id="3.40.50.2300">
    <property type="match status" value="2"/>
</dbReference>
<keyword evidence="7" id="KW-1185">Reference proteome</keyword>
<dbReference type="InterPro" id="IPR010982">
    <property type="entry name" value="Lambda_DNA-bd_dom_sf"/>
</dbReference>
<name>A0A146GC66_TERSA</name>
<reference evidence="7" key="1">
    <citation type="journal article" date="2017" name="Genome Announc.">
        <title>Draft Genome Sequence of Terrimicrobium sacchariphilum NM-5T, a Facultative Anaerobic Soil Bacterium of the Class Spartobacteria.</title>
        <authorList>
            <person name="Qiu Y.L."/>
            <person name="Tourlousse D.M."/>
            <person name="Matsuura N."/>
            <person name="Ohashi A."/>
            <person name="Sekiguchi Y."/>
        </authorList>
    </citation>
    <scope>NUCLEOTIDE SEQUENCE [LARGE SCALE GENOMIC DNA]</scope>
    <source>
        <strain evidence="7">NM-5</strain>
    </source>
</reference>
<evidence type="ECO:0000256" key="4">
    <source>
        <dbReference type="ARBA" id="ARBA00023163"/>
    </source>
</evidence>
<evidence type="ECO:0000259" key="5">
    <source>
        <dbReference type="PROSITE" id="PS50932"/>
    </source>
</evidence>
<dbReference type="Proteomes" id="UP000076023">
    <property type="component" value="Unassembled WGS sequence"/>
</dbReference>
<evidence type="ECO:0000256" key="3">
    <source>
        <dbReference type="ARBA" id="ARBA00023125"/>
    </source>
</evidence>
<evidence type="ECO:0000313" key="6">
    <source>
        <dbReference type="EMBL" id="GAT34394.1"/>
    </source>
</evidence>
<proteinExistence type="predicted"/>
<keyword evidence="3" id="KW-0238">DNA-binding</keyword>
<sequence length="360" mass="40525">MAGSVTVRDLAEYLGISRTTVSLGLRNHPGVSKATQLRIHQAAAELGYQKNALVTALMTQVRTRRIEYHGEAIAFLTALNEEFYWKKQSQGEVFEGAREMAEKLGFRLEPCWLGPMGADSRKASRILRARGVCGLLLSYMPSELLKLDLDWDRYPIVATGYSFRQKTPHRVAANQSSTVGVCFEKLYGMGYRRIGLAMAAQANERVNRYWVSSYFGTQWHWKCPRLEPFDAHGVPDREKFLKWVRREKPDAIMSSFWPDYSAGWLGEIGLSIPQDVGYAGLDVSPQDWGKIAGISQNHRLVGATAVMQLSDMIFRNVVGLPSHPMETTVGVEWKDGLTVRQQHAVEHRPASASRSRKIHS</sequence>
<dbReference type="CDD" id="cd01392">
    <property type="entry name" value="HTH_LacI"/>
    <property type="match status" value="1"/>
</dbReference>
<protein>
    <submittedName>
        <fullName evidence="6">LacI family transcriptional regulator</fullName>
    </submittedName>
</protein>
<keyword evidence="2" id="KW-0805">Transcription regulation</keyword>
<feature type="domain" description="HTH lacI-type" evidence="5">
    <location>
        <begin position="5"/>
        <end position="59"/>
    </location>
</feature>
<evidence type="ECO:0000256" key="2">
    <source>
        <dbReference type="ARBA" id="ARBA00023015"/>
    </source>
</evidence>
<organism evidence="6 7">
    <name type="scientific">Terrimicrobium sacchariphilum</name>
    <dbReference type="NCBI Taxonomy" id="690879"/>
    <lineage>
        <taxon>Bacteria</taxon>
        <taxon>Pseudomonadati</taxon>
        <taxon>Verrucomicrobiota</taxon>
        <taxon>Terrimicrobiia</taxon>
        <taxon>Terrimicrobiales</taxon>
        <taxon>Terrimicrobiaceae</taxon>
        <taxon>Terrimicrobium</taxon>
    </lineage>
</organism>
<evidence type="ECO:0000256" key="1">
    <source>
        <dbReference type="ARBA" id="ARBA00022491"/>
    </source>
</evidence>
<dbReference type="OrthoDB" id="3467214at2"/>
<dbReference type="Pfam" id="PF00356">
    <property type="entry name" value="LacI"/>
    <property type="match status" value="1"/>
</dbReference>
<dbReference type="SUPFAM" id="SSF47413">
    <property type="entry name" value="lambda repressor-like DNA-binding domains"/>
    <property type="match status" value="1"/>
</dbReference>
<keyword evidence="1" id="KW-0678">Repressor</keyword>
<comment type="caution">
    <text evidence="6">The sequence shown here is derived from an EMBL/GenBank/DDBJ whole genome shotgun (WGS) entry which is preliminary data.</text>
</comment>
<dbReference type="Gene3D" id="1.10.260.40">
    <property type="entry name" value="lambda repressor-like DNA-binding domains"/>
    <property type="match status" value="1"/>
</dbReference>
<dbReference type="SUPFAM" id="SSF53822">
    <property type="entry name" value="Periplasmic binding protein-like I"/>
    <property type="match status" value="1"/>
</dbReference>
<dbReference type="GO" id="GO:0003700">
    <property type="term" value="F:DNA-binding transcription factor activity"/>
    <property type="evidence" value="ECO:0007669"/>
    <property type="project" value="TreeGrafter"/>
</dbReference>
<evidence type="ECO:0000313" key="7">
    <source>
        <dbReference type="Proteomes" id="UP000076023"/>
    </source>
</evidence>
<dbReference type="InterPro" id="IPR000843">
    <property type="entry name" value="HTH_LacI"/>
</dbReference>
<dbReference type="InterPro" id="IPR028082">
    <property type="entry name" value="Peripla_BP_I"/>
</dbReference>
<accession>A0A146GC66</accession>
<gene>
    <name evidence="6" type="ORF">TSACC_22819</name>
</gene>
<dbReference type="GO" id="GO:0000976">
    <property type="term" value="F:transcription cis-regulatory region binding"/>
    <property type="evidence" value="ECO:0007669"/>
    <property type="project" value="TreeGrafter"/>
</dbReference>
<dbReference type="PANTHER" id="PTHR30146">
    <property type="entry name" value="LACI-RELATED TRANSCRIPTIONAL REPRESSOR"/>
    <property type="match status" value="1"/>
</dbReference>
<dbReference type="STRING" id="690879.TSACC_22819"/>
<dbReference type="PROSITE" id="PS50932">
    <property type="entry name" value="HTH_LACI_2"/>
    <property type="match status" value="1"/>
</dbReference>